<dbReference type="Proteomes" id="UP000648187">
    <property type="component" value="Unassembled WGS sequence"/>
</dbReference>
<feature type="region of interest" description="Disordered" evidence="1">
    <location>
        <begin position="102"/>
        <end position="124"/>
    </location>
</feature>
<evidence type="ECO:0000313" key="4">
    <source>
        <dbReference type="Proteomes" id="UP000648187"/>
    </source>
</evidence>
<feature type="signal peptide" evidence="2">
    <location>
        <begin position="1"/>
        <end position="18"/>
    </location>
</feature>
<organism evidence="3 4">
    <name type="scientific">Spodoptera exigua</name>
    <name type="common">Beet armyworm</name>
    <name type="synonym">Noctua fulgens</name>
    <dbReference type="NCBI Taxonomy" id="7107"/>
    <lineage>
        <taxon>Eukaryota</taxon>
        <taxon>Metazoa</taxon>
        <taxon>Ecdysozoa</taxon>
        <taxon>Arthropoda</taxon>
        <taxon>Hexapoda</taxon>
        <taxon>Insecta</taxon>
        <taxon>Pterygota</taxon>
        <taxon>Neoptera</taxon>
        <taxon>Endopterygota</taxon>
        <taxon>Lepidoptera</taxon>
        <taxon>Glossata</taxon>
        <taxon>Ditrysia</taxon>
        <taxon>Noctuoidea</taxon>
        <taxon>Noctuidae</taxon>
        <taxon>Amphipyrinae</taxon>
        <taxon>Spodoptera</taxon>
    </lineage>
</organism>
<protein>
    <submittedName>
        <fullName evidence="3">Uncharacterized protein</fullName>
    </submittedName>
</protein>
<evidence type="ECO:0000313" key="3">
    <source>
        <dbReference type="EMBL" id="KAF9416140.1"/>
    </source>
</evidence>
<reference evidence="3" key="1">
    <citation type="submission" date="2020-08" db="EMBL/GenBank/DDBJ databases">
        <title>Spodoptera exigua strain:BAW_Kor-Di-RS1 Genome sequencing and assembly.</title>
        <authorList>
            <person name="Kim J."/>
            <person name="Nam H.Y."/>
            <person name="Kwon M."/>
            <person name="Choi J.H."/>
            <person name="Cho S.R."/>
            <person name="Kim G.-H."/>
        </authorList>
    </citation>
    <scope>NUCLEOTIDE SEQUENCE</scope>
    <source>
        <strain evidence="3">BAW_Kor-Di-RS1</strain>
        <tissue evidence="3">Whole-body</tissue>
    </source>
</reference>
<feature type="chain" id="PRO_5032364420" evidence="2">
    <location>
        <begin position="19"/>
        <end position="484"/>
    </location>
</feature>
<dbReference type="AlphaFoldDB" id="A0A835GH23"/>
<keyword evidence="2" id="KW-0732">Signal</keyword>
<sequence length="484" mass="56467">MRYFCLTILIIDLSTVEAGLFLNLKDDVVAIWEERHAQNKATSVKEKRTFRKFLIEPSKNTTLHQNNVTHLERDRNGEKKSTDFDASAKFPVSMPVLLLKGDANNDKLQNPKDIEKAEDEKPAPDKATVLQKVRTQELGINAGRDLSNSNAPTVIDKSFGKEHHHMNRLLNELRRVFEAKRRSSNTNPDTDSDDYSSDEYMKYWQDDFKNHWMEKKFEALNSTVQRGDVVNMASARPWGVPCGDPNQHDVPWGSCMMDEECDPEYRIFRGDYFCGRTSFVCCSLQYTTFDLYQGLDPSFESSLSTDSSEKTTTMSSYKKRMREKKKRRNERNKRKRKIKESIIRIVKEIKKTLHKAYQNATATRKKKTRELRKLIKYIKKQYIKDRQSVAHVHELDIAKVDERLQKNLNQIKGFNEKFLANETFREILVNGTAKGHLKEFLRTHPKLRKIITQRRQDGGLLEPVPDDKSSADVQYDMEYGVLYY</sequence>
<proteinExistence type="predicted"/>
<evidence type="ECO:0000256" key="1">
    <source>
        <dbReference type="SAM" id="MobiDB-lite"/>
    </source>
</evidence>
<comment type="caution">
    <text evidence="3">The sequence shown here is derived from an EMBL/GenBank/DDBJ whole genome shotgun (WGS) entry which is preliminary data.</text>
</comment>
<gene>
    <name evidence="3" type="ORF">HW555_006392</name>
</gene>
<feature type="compositionally biased region" description="Basic residues" evidence="1">
    <location>
        <begin position="317"/>
        <end position="337"/>
    </location>
</feature>
<evidence type="ECO:0000256" key="2">
    <source>
        <dbReference type="SAM" id="SignalP"/>
    </source>
</evidence>
<feature type="compositionally biased region" description="Low complexity" evidence="1">
    <location>
        <begin position="299"/>
        <end position="313"/>
    </location>
</feature>
<name>A0A835GH23_SPOEX</name>
<feature type="region of interest" description="Disordered" evidence="1">
    <location>
        <begin position="299"/>
        <end position="337"/>
    </location>
</feature>
<keyword evidence="4" id="KW-1185">Reference proteome</keyword>
<accession>A0A835GH23</accession>
<dbReference type="EMBL" id="JACKWZ010000095">
    <property type="protein sequence ID" value="KAF9416140.1"/>
    <property type="molecule type" value="Genomic_DNA"/>
</dbReference>
<feature type="compositionally biased region" description="Basic and acidic residues" evidence="1">
    <location>
        <begin position="103"/>
        <end position="124"/>
    </location>
</feature>